<organism evidence="1 2">
    <name type="scientific">Paramuricea clavata</name>
    <name type="common">Red gorgonian</name>
    <name type="synonym">Violescent sea-whip</name>
    <dbReference type="NCBI Taxonomy" id="317549"/>
    <lineage>
        <taxon>Eukaryota</taxon>
        <taxon>Metazoa</taxon>
        <taxon>Cnidaria</taxon>
        <taxon>Anthozoa</taxon>
        <taxon>Octocorallia</taxon>
        <taxon>Malacalcyonacea</taxon>
        <taxon>Plexauridae</taxon>
        <taxon>Paramuricea</taxon>
    </lineage>
</organism>
<dbReference type="EMBL" id="CACRXK020026782">
    <property type="protein sequence ID" value="CAB4040427.1"/>
    <property type="molecule type" value="Genomic_DNA"/>
</dbReference>
<protein>
    <submittedName>
        <fullName evidence="1">Uncharacterized protein</fullName>
    </submittedName>
</protein>
<feature type="non-terminal residue" evidence="1">
    <location>
        <position position="1"/>
    </location>
</feature>
<comment type="caution">
    <text evidence="1">The sequence shown here is derived from an EMBL/GenBank/DDBJ whole genome shotgun (WGS) entry which is preliminary data.</text>
</comment>
<sequence>QKYQCGNYLRVREDLSCVQARQATLEAYGTTQQPTFNTQDGMRALGARSLQRERFLAAQRYALNNKGKRNEEIQNFARVNNFNINICTLYCREKGYHVDMNP</sequence>
<accession>A0A6S7K740</accession>
<name>A0A6S7K740_PARCT</name>
<dbReference type="AlphaFoldDB" id="A0A6S7K740"/>
<reference evidence="1" key="1">
    <citation type="submission" date="2020-04" db="EMBL/GenBank/DDBJ databases">
        <authorList>
            <person name="Alioto T."/>
            <person name="Alioto T."/>
            <person name="Gomez Garrido J."/>
        </authorList>
    </citation>
    <scope>NUCLEOTIDE SEQUENCE</scope>
    <source>
        <strain evidence="1">A484AB</strain>
    </source>
</reference>
<evidence type="ECO:0000313" key="1">
    <source>
        <dbReference type="EMBL" id="CAB4040427.1"/>
    </source>
</evidence>
<evidence type="ECO:0000313" key="2">
    <source>
        <dbReference type="Proteomes" id="UP001152795"/>
    </source>
</evidence>
<dbReference type="Proteomes" id="UP001152795">
    <property type="component" value="Unassembled WGS sequence"/>
</dbReference>
<keyword evidence="2" id="KW-1185">Reference proteome</keyword>
<proteinExistence type="predicted"/>
<gene>
    <name evidence="1" type="ORF">PACLA_8A082766</name>
</gene>